<name>A0AAU7YWA1_9BACT</name>
<keyword evidence="4" id="KW-0560">Oxidoreductase</keyword>
<gene>
    <name evidence="4" type="ORF">RBB81_15185</name>
</gene>
<dbReference type="EMBL" id="CP132938">
    <property type="protein sequence ID" value="XCB20924.1"/>
    <property type="molecule type" value="Genomic_DNA"/>
</dbReference>
<evidence type="ECO:0000256" key="2">
    <source>
        <dbReference type="ARBA" id="ARBA00074555"/>
    </source>
</evidence>
<reference evidence="4" key="1">
    <citation type="submission" date="2023-08" db="EMBL/GenBank/DDBJ databases">
        <authorList>
            <person name="Messyasz A."/>
            <person name="Mannisto M.K."/>
            <person name="Kerkhof L.J."/>
            <person name="Haggblom M."/>
        </authorList>
    </citation>
    <scope>NUCLEOTIDE SEQUENCE</scope>
    <source>
        <strain evidence="4">M8UP39</strain>
    </source>
</reference>
<dbReference type="InterPro" id="IPR050766">
    <property type="entry name" value="Bact_Lucif_Oxidored"/>
</dbReference>
<dbReference type="Pfam" id="PF00296">
    <property type="entry name" value="Bac_luciferase"/>
    <property type="match status" value="1"/>
</dbReference>
<evidence type="ECO:0000313" key="4">
    <source>
        <dbReference type="EMBL" id="XCB20924.1"/>
    </source>
</evidence>
<accession>A0AAU7YWA1</accession>
<proteinExistence type="predicted"/>
<sequence length="378" mass="41750">MVYEVDSISAVQHPTEVNVDKVEKKLRLSVLDQSPVPAGSMPGQALQNSIELARLVDGLGYGRFWMSEHHAMDTLACTAPEVMLARIGAETKRIRIGSGGIMLPHYTPLKVAECFRLLHALYPGRVDLGIGRAPGGGPIEALALKRDRKTKMLDDFPDQVSELLAFLGRRFPEGHPFAGIRVSPEMPGTPDVWMLGSSMWSSAAAVEFGLPYSFAHFFSPVNTRAAIETYRRSFTGSIYRKEAEATVAVGVICAETQDEAEFLFSSVRLLQRRIRQGDRRPVASPEDAARELYLLGDIPQEEGEWPRYFVGTPAVVREQLESMAAELGIGELIVNTIVWDQAKRLRSYELLAGEFGMMGADRLSSLEGRELREASPIS</sequence>
<dbReference type="AlphaFoldDB" id="A0AAU7YWA1"/>
<dbReference type="InterPro" id="IPR011251">
    <property type="entry name" value="Luciferase-like_dom"/>
</dbReference>
<feature type="domain" description="Luciferase-like" evidence="3">
    <location>
        <begin position="28"/>
        <end position="329"/>
    </location>
</feature>
<dbReference type="KEGG" id="tgi:RBB81_15185"/>
<dbReference type="GO" id="GO:0005829">
    <property type="term" value="C:cytosol"/>
    <property type="evidence" value="ECO:0007669"/>
    <property type="project" value="TreeGrafter"/>
</dbReference>
<dbReference type="FunFam" id="3.20.20.30:FF:000002">
    <property type="entry name" value="LLM class flavin-dependent oxidoreductase"/>
    <property type="match status" value="1"/>
</dbReference>
<dbReference type="RefSeq" id="WP_221272786.1">
    <property type="nucleotide sequence ID" value="NZ_CP132938.1"/>
</dbReference>
<organism evidence="4">
    <name type="scientific">Tunturiibacter gelidiferens</name>
    <dbReference type="NCBI Taxonomy" id="3069689"/>
    <lineage>
        <taxon>Bacteria</taxon>
        <taxon>Pseudomonadati</taxon>
        <taxon>Acidobacteriota</taxon>
        <taxon>Terriglobia</taxon>
        <taxon>Terriglobales</taxon>
        <taxon>Acidobacteriaceae</taxon>
        <taxon>Tunturiibacter</taxon>
    </lineage>
</organism>
<dbReference type="InterPro" id="IPR036661">
    <property type="entry name" value="Luciferase-like_sf"/>
</dbReference>
<dbReference type="PANTHER" id="PTHR30137">
    <property type="entry name" value="LUCIFERASE-LIKE MONOOXYGENASE"/>
    <property type="match status" value="1"/>
</dbReference>
<dbReference type="NCBIfam" id="TIGR03558">
    <property type="entry name" value="oxido_grp_1"/>
    <property type="match status" value="1"/>
</dbReference>
<evidence type="ECO:0000259" key="3">
    <source>
        <dbReference type="Pfam" id="PF00296"/>
    </source>
</evidence>
<reference evidence="4" key="2">
    <citation type="journal article" date="2024" name="Environ. Microbiol.">
        <title>Genome analysis and description of Tunturibacter gen. nov. expands the diversity of Terriglobia in tundra soils.</title>
        <authorList>
            <person name="Messyasz A."/>
            <person name="Mannisto M.K."/>
            <person name="Kerkhof L.J."/>
            <person name="Haggblom M.M."/>
        </authorList>
    </citation>
    <scope>NUCLEOTIDE SEQUENCE</scope>
    <source>
        <strain evidence="4">M8UP39</strain>
    </source>
</reference>
<evidence type="ECO:0000256" key="1">
    <source>
        <dbReference type="ARBA" id="ARBA00007789"/>
    </source>
</evidence>
<dbReference type="PANTHER" id="PTHR30137:SF6">
    <property type="entry name" value="LUCIFERASE-LIKE MONOOXYGENASE"/>
    <property type="match status" value="1"/>
</dbReference>
<dbReference type="Gene3D" id="3.20.20.30">
    <property type="entry name" value="Luciferase-like domain"/>
    <property type="match status" value="1"/>
</dbReference>
<dbReference type="SUPFAM" id="SSF51679">
    <property type="entry name" value="Bacterial luciferase-like"/>
    <property type="match status" value="1"/>
</dbReference>
<dbReference type="GO" id="GO:0016705">
    <property type="term" value="F:oxidoreductase activity, acting on paired donors, with incorporation or reduction of molecular oxygen"/>
    <property type="evidence" value="ECO:0007669"/>
    <property type="project" value="InterPro"/>
</dbReference>
<dbReference type="InterPro" id="IPR019949">
    <property type="entry name" value="CmoO-like"/>
</dbReference>
<comment type="similarity">
    <text evidence="1">To bacterial alkanal monooxygenase alpha and beta chains.</text>
</comment>
<protein>
    <recommendedName>
        <fullName evidence="2">Luciferase-like monooxygenase</fullName>
    </recommendedName>
</protein>